<feature type="signal peptide" evidence="1">
    <location>
        <begin position="1"/>
        <end position="20"/>
    </location>
</feature>
<evidence type="ECO:0008006" key="4">
    <source>
        <dbReference type="Google" id="ProtNLM"/>
    </source>
</evidence>
<keyword evidence="1" id="KW-0732">Signal</keyword>
<name>A0ABR4LNJ4_9EURO</name>
<evidence type="ECO:0000313" key="2">
    <source>
        <dbReference type="EMBL" id="KAL2866108.1"/>
    </source>
</evidence>
<dbReference type="EMBL" id="JBFXLQ010000027">
    <property type="protein sequence ID" value="KAL2866108.1"/>
    <property type="molecule type" value="Genomic_DNA"/>
</dbReference>
<organism evidence="2 3">
    <name type="scientific">Aspergillus lucknowensis</name>
    <dbReference type="NCBI Taxonomy" id="176173"/>
    <lineage>
        <taxon>Eukaryota</taxon>
        <taxon>Fungi</taxon>
        <taxon>Dikarya</taxon>
        <taxon>Ascomycota</taxon>
        <taxon>Pezizomycotina</taxon>
        <taxon>Eurotiomycetes</taxon>
        <taxon>Eurotiomycetidae</taxon>
        <taxon>Eurotiales</taxon>
        <taxon>Aspergillaceae</taxon>
        <taxon>Aspergillus</taxon>
        <taxon>Aspergillus subgen. Nidulantes</taxon>
    </lineage>
</organism>
<keyword evidence="3" id="KW-1185">Reference proteome</keyword>
<sequence length="74" mass="8450">MAFLPCRLQGLLYALPVGSAIWIKQHLDYLLIPPYRCCHKGHDLVVVARCNLDIILFQETGRHLSVQCKACRTE</sequence>
<protein>
    <recommendedName>
        <fullName evidence="4">Secreted protein</fullName>
    </recommendedName>
</protein>
<accession>A0ABR4LNJ4</accession>
<gene>
    <name evidence="2" type="ORF">BJX67DRAFT_356613</name>
</gene>
<dbReference type="GeneID" id="98144473"/>
<proteinExistence type="predicted"/>
<dbReference type="Proteomes" id="UP001610432">
    <property type="component" value="Unassembled WGS sequence"/>
</dbReference>
<dbReference type="RefSeq" id="XP_070885087.1">
    <property type="nucleotide sequence ID" value="XM_071029401.1"/>
</dbReference>
<comment type="caution">
    <text evidence="2">The sequence shown here is derived from an EMBL/GenBank/DDBJ whole genome shotgun (WGS) entry which is preliminary data.</text>
</comment>
<feature type="chain" id="PRO_5047326147" description="Secreted protein" evidence="1">
    <location>
        <begin position="21"/>
        <end position="74"/>
    </location>
</feature>
<evidence type="ECO:0000313" key="3">
    <source>
        <dbReference type="Proteomes" id="UP001610432"/>
    </source>
</evidence>
<reference evidence="2 3" key="1">
    <citation type="submission" date="2024-07" db="EMBL/GenBank/DDBJ databases">
        <title>Section-level genome sequencing and comparative genomics of Aspergillus sections Usti and Cavernicolus.</title>
        <authorList>
            <consortium name="Lawrence Berkeley National Laboratory"/>
            <person name="Nybo J.L."/>
            <person name="Vesth T.C."/>
            <person name="Theobald S."/>
            <person name="Frisvad J.C."/>
            <person name="Larsen T.O."/>
            <person name="Kjaerboelling I."/>
            <person name="Rothschild-Mancinelli K."/>
            <person name="Lyhne E.K."/>
            <person name="Kogle M.E."/>
            <person name="Barry K."/>
            <person name="Clum A."/>
            <person name="Na H."/>
            <person name="Ledsgaard L."/>
            <person name="Lin J."/>
            <person name="Lipzen A."/>
            <person name="Kuo A."/>
            <person name="Riley R."/>
            <person name="Mondo S."/>
            <person name="Labutti K."/>
            <person name="Haridas S."/>
            <person name="Pangalinan J."/>
            <person name="Salamov A.A."/>
            <person name="Simmons B.A."/>
            <person name="Magnuson J.K."/>
            <person name="Chen J."/>
            <person name="Drula E."/>
            <person name="Henrissat B."/>
            <person name="Wiebenga A."/>
            <person name="Lubbers R.J."/>
            <person name="Gomes A.C."/>
            <person name="Macurrencykelacurrency M.R."/>
            <person name="Stajich J."/>
            <person name="Grigoriev I.V."/>
            <person name="Mortensen U.H."/>
            <person name="De Vries R.P."/>
            <person name="Baker S.E."/>
            <person name="Andersen M.R."/>
        </authorList>
    </citation>
    <scope>NUCLEOTIDE SEQUENCE [LARGE SCALE GENOMIC DNA]</scope>
    <source>
        <strain evidence="2 3">CBS 449.75</strain>
    </source>
</reference>
<evidence type="ECO:0000256" key="1">
    <source>
        <dbReference type="SAM" id="SignalP"/>
    </source>
</evidence>